<accession>A0A6N2LWY5</accession>
<dbReference type="EMBL" id="CAADRP010001610">
    <property type="protein sequence ID" value="VFU44956.1"/>
    <property type="molecule type" value="Genomic_DNA"/>
</dbReference>
<name>A0A6N2LWY5_SALVM</name>
<organism evidence="2">
    <name type="scientific">Salix viminalis</name>
    <name type="common">Common osier</name>
    <name type="synonym">Basket willow</name>
    <dbReference type="NCBI Taxonomy" id="40686"/>
    <lineage>
        <taxon>Eukaryota</taxon>
        <taxon>Viridiplantae</taxon>
        <taxon>Streptophyta</taxon>
        <taxon>Embryophyta</taxon>
        <taxon>Tracheophyta</taxon>
        <taxon>Spermatophyta</taxon>
        <taxon>Magnoliopsida</taxon>
        <taxon>eudicotyledons</taxon>
        <taxon>Gunneridae</taxon>
        <taxon>Pentapetalae</taxon>
        <taxon>rosids</taxon>
        <taxon>fabids</taxon>
        <taxon>Malpighiales</taxon>
        <taxon>Salicaceae</taxon>
        <taxon>Saliceae</taxon>
        <taxon>Salix</taxon>
    </lineage>
</organism>
<gene>
    <name evidence="2" type="ORF">SVIM_LOCUS279198</name>
</gene>
<evidence type="ECO:0000313" key="2">
    <source>
        <dbReference type="EMBL" id="VFU44956.1"/>
    </source>
</evidence>
<protein>
    <submittedName>
        <fullName evidence="2">Uncharacterized protein</fullName>
    </submittedName>
</protein>
<dbReference type="AlphaFoldDB" id="A0A6N2LWY5"/>
<proteinExistence type="predicted"/>
<feature type="region of interest" description="Disordered" evidence="1">
    <location>
        <begin position="96"/>
        <end position="117"/>
    </location>
</feature>
<evidence type="ECO:0000256" key="1">
    <source>
        <dbReference type="SAM" id="MobiDB-lite"/>
    </source>
</evidence>
<dbReference type="InterPro" id="IPR012337">
    <property type="entry name" value="RNaseH-like_sf"/>
</dbReference>
<sequence length="206" mass="22920">MGKKILCRRVEEIAPPCGRNYAVVILIFDLGSEKSGIDWGKLGEIVRLGLGEWEQEEEREMSVLFARVLAKRRRLLQAKTTSFWLEPERNARVVSSVSFRPERPERPVPEANPEQNGDVFVPVKIPLALTSSGDPTGADDSKTQSPLQLTTGNDCLIFQLLYFPTEFESDAKKLMDDYGLSVGNDVDLRGLAAEKLGDLRSGRNLG</sequence>
<reference evidence="2" key="1">
    <citation type="submission" date="2019-03" db="EMBL/GenBank/DDBJ databases">
        <authorList>
            <person name="Mank J."/>
            <person name="Almeida P."/>
        </authorList>
    </citation>
    <scope>NUCLEOTIDE SEQUENCE</scope>
    <source>
        <strain evidence="2">78183</strain>
    </source>
</reference>
<dbReference type="SUPFAM" id="SSF53098">
    <property type="entry name" value="Ribonuclease H-like"/>
    <property type="match status" value="1"/>
</dbReference>